<sequence length="122" mass="14627">MWPYYGDPAEIVSYQIWPLLAQQNKIFADKTHFEDFWKDIIMPKPDYYSDFLLQITAKTNDELYTGTVHVLVMLDNITDLGNIILKPITVSNLTDNDKPILKDLIYKIRWRKSRKYWYCQIF</sequence>
<protein>
    <submittedName>
        <fullName evidence="1">Uncharacterized protein</fullName>
    </submittedName>
</protein>
<dbReference type="AlphaFoldDB" id="W0GN05"/>
<evidence type="ECO:0000313" key="2">
    <source>
        <dbReference type="Proteomes" id="UP000019260"/>
    </source>
</evidence>
<dbReference type="RefSeq" id="WP_025317924.1">
    <property type="nucleotide sequence ID" value="NZ_CP002082.1"/>
</dbReference>
<accession>W0GN05</accession>
<dbReference type="HOGENOM" id="CLU_2025286_0_0_14"/>
<keyword evidence="2" id="KW-1185">Reference proteome</keyword>
<dbReference type="Proteomes" id="UP000019260">
    <property type="component" value="Chromosome"/>
</dbReference>
<gene>
    <name evidence="1" type="ORF">P344_07110</name>
</gene>
<proteinExistence type="predicted"/>
<dbReference type="KEGG" id="smia:P344_07110"/>
<name>W0GN05_9MOLU</name>
<reference evidence="1 2" key="1">
    <citation type="submission" date="2013-09" db="EMBL/GenBank/DDBJ databases">
        <title>Complete genome sequence of Spiroplasma mirum suckling mouse cataract agent.</title>
        <authorList>
            <person name="Landry C.A."/>
            <person name="Bastian F.O."/>
            <person name="Thune R.L."/>
        </authorList>
    </citation>
    <scope>NUCLEOTIDE SEQUENCE [LARGE SCALE GENOMIC DNA]</scope>
    <source>
        <strain evidence="1 2">SMCA</strain>
    </source>
</reference>
<organism evidence="1 2">
    <name type="scientific">Spiroplasma mirum ATCC 29335</name>
    <dbReference type="NCBI Taxonomy" id="838561"/>
    <lineage>
        <taxon>Bacteria</taxon>
        <taxon>Bacillati</taxon>
        <taxon>Mycoplasmatota</taxon>
        <taxon>Mollicutes</taxon>
        <taxon>Entomoplasmatales</taxon>
        <taxon>Spiroplasmataceae</taxon>
        <taxon>Spiroplasma</taxon>
    </lineage>
</organism>
<dbReference type="EMBL" id="CP006720">
    <property type="protein sequence ID" value="AHI58718.1"/>
    <property type="molecule type" value="Genomic_DNA"/>
</dbReference>
<dbReference type="KEGG" id="smir:SMM_1195"/>
<evidence type="ECO:0000313" key="1">
    <source>
        <dbReference type="EMBL" id="AHI58718.1"/>
    </source>
</evidence>
<dbReference type="PATRIC" id="fig|838561.3.peg.1367"/>